<evidence type="ECO:0000256" key="1">
    <source>
        <dbReference type="SAM" id="Phobius"/>
    </source>
</evidence>
<evidence type="ECO:0000313" key="2">
    <source>
        <dbReference type="EMBL" id="CAA9257224.1"/>
    </source>
</evidence>
<feature type="transmembrane region" description="Helical" evidence="1">
    <location>
        <begin position="20"/>
        <end position="37"/>
    </location>
</feature>
<gene>
    <name evidence="2" type="ORF">AVDCRST_MAG63-2320</name>
</gene>
<keyword evidence="1" id="KW-0812">Transmembrane</keyword>
<reference evidence="2" key="1">
    <citation type="submission" date="2020-02" db="EMBL/GenBank/DDBJ databases">
        <authorList>
            <person name="Meier V. D."/>
        </authorList>
    </citation>
    <scope>NUCLEOTIDE SEQUENCE</scope>
    <source>
        <strain evidence="2">AVDCRST_MAG63</strain>
    </source>
</reference>
<keyword evidence="1" id="KW-1133">Transmembrane helix</keyword>
<protein>
    <submittedName>
        <fullName evidence="2">Uncharacterized protein</fullName>
    </submittedName>
</protein>
<organism evidence="2">
    <name type="scientific">uncultured Armatimonadetes bacterium</name>
    <dbReference type="NCBI Taxonomy" id="157466"/>
    <lineage>
        <taxon>Bacteria</taxon>
        <taxon>Bacillati</taxon>
        <taxon>Armatimonadota</taxon>
        <taxon>environmental samples</taxon>
    </lineage>
</organism>
<name>A0A6J4IRH8_9BACT</name>
<accession>A0A6J4IRH8</accession>
<dbReference type="AlphaFoldDB" id="A0A6J4IRH8"/>
<proteinExistence type="predicted"/>
<keyword evidence="1" id="KW-0472">Membrane</keyword>
<dbReference type="EMBL" id="CADCTO010000287">
    <property type="protein sequence ID" value="CAA9257224.1"/>
    <property type="molecule type" value="Genomic_DNA"/>
</dbReference>
<sequence length="39" mass="3890">MPPASSSGGVMMTANRVVNMVMALLTVVACVLAAVVARA</sequence>